<dbReference type="EC" id="4.6.1.12" evidence="3 7"/>
<comment type="caution">
    <text evidence="10">The sequence shown here is derived from an EMBL/GenBank/DDBJ whole genome shotgun (WGS) entry which is preliminary data.</text>
</comment>
<protein>
    <recommendedName>
        <fullName evidence="3 7">2-C-methyl-D-erythritol 2,4-cyclodiphosphate synthase</fullName>
        <shortName evidence="7">MECDP-synthase</shortName>
        <shortName evidence="7">MECPP-synthase</shortName>
        <shortName evidence="7">MECPS</shortName>
        <ecNumber evidence="3 7">4.6.1.12</ecNumber>
    </recommendedName>
</protein>
<dbReference type="GO" id="GO:0008685">
    <property type="term" value="F:2-C-methyl-D-erythritol 2,4-cyclodiphosphate synthase activity"/>
    <property type="evidence" value="ECO:0007669"/>
    <property type="project" value="UniProtKB-UniRule"/>
</dbReference>
<organism evidence="10">
    <name type="scientific">Aerophobetes bacterium</name>
    <dbReference type="NCBI Taxonomy" id="2030807"/>
    <lineage>
        <taxon>Bacteria</taxon>
        <taxon>Candidatus Aerophobota</taxon>
    </lineage>
</organism>
<dbReference type="NCBIfam" id="TIGR00151">
    <property type="entry name" value="ispF"/>
    <property type="match status" value="1"/>
</dbReference>
<feature type="binding site" evidence="7">
    <location>
        <position position="10"/>
    </location>
    <ligand>
        <name>a divalent metal cation</name>
        <dbReference type="ChEBI" id="CHEBI:60240"/>
    </ligand>
</feature>
<dbReference type="GO" id="GO:0046872">
    <property type="term" value="F:metal ion binding"/>
    <property type="evidence" value="ECO:0007669"/>
    <property type="project" value="UniProtKB-KW"/>
</dbReference>
<evidence type="ECO:0000256" key="2">
    <source>
        <dbReference type="ARBA" id="ARBA00004709"/>
    </source>
</evidence>
<dbReference type="GO" id="GO:0019288">
    <property type="term" value="P:isopentenyl diphosphate biosynthetic process, methylerythritol 4-phosphate pathway"/>
    <property type="evidence" value="ECO:0007669"/>
    <property type="project" value="UniProtKB-UniRule"/>
</dbReference>
<feature type="site" description="Transition state stabilizer" evidence="7">
    <location>
        <position position="34"/>
    </location>
</feature>
<comment type="function">
    <text evidence="7">Involved in the biosynthesis of isopentenyl diphosphate (IPP) and dimethylallyl diphosphate (DMAPP), two major building blocks of isoprenoid compounds. Catalyzes the conversion of 4-diphosphocytidyl-2-C-methyl-D-erythritol 2-phosphate (CDP-ME2P) to 2-C-methyl-D-erythritol 2,4-cyclodiphosphate (ME-CPP) with a corresponding release of cytidine 5-monophosphate (CMP).</text>
</comment>
<feature type="binding site" evidence="7">
    <location>
        <position position="42"/>
    </location>
    <ligand>
        <name>a divalent metal cation</name>
        <dbReference type="ChEBI" id="CHEBI:60240"/>
    </ligand>
</feature>
<feature type="binding site" evidence="7">
    <location>
        <position position="8"/>
    </location>
    <ligand>
        <name>a divalent metal cation</name>
        <dbReference type="ChEBI" id="CHEBI:60240"/>
    </ligand>
</feature>
<feature type="site" description="Transition state stabilizer" evidence="7">
    <location>
        <position position="133"/>
    </location>
</feature>
<feature type="binding site" evidence="7">
    <location>
        <begin position="8"/>
        <end position="10"/>
    </location>
    <ligand>
        <name>4-CDP-2-C-methyl-D-erythritol 2-phosphate</name>
        <dbReference type="ChEBI" id="CHEBI:57919"/>
    </ligand>
</feature>
<sequence>MRVGIGYDVHPLVRGRKLILGGVHIPHPMGLRGHSDADLLLHSMGDALLGAAGKKDMGSLFPDNDPKYEGISSLILLTRIFQLLKKDGYRINNLDATLVAEEPKISPYVHKMKENIAQALTIQTDRIGIKATTSEKMGFLGKKKAICCWAVATIETVNGESEE</sequence>
<keyword evidence="5 7" id="KW-0414">Isoprene biosynthesis</keyword>
<keyword evidence="6 7" id="KW-0456">Lyase</keyword>
<comment type="catalytic activity">
    <reaction evidence="1 7 8">
        <text>4-CDP-2-C-methyl-D-erythritol 2-phosphate = 2-C-methyl-D-erythritol 2,4-cyclic diphosphate + CMP</text>
        <dbReference type="Rhea" id="RHEA:23864"/>
        <dbReference type="ChEBI" id="CHEBI:57919"/>
        <dbReference type="ChEBI" id="CHEBI:58483"/>
        <dbReference type="ChEBI" id="CHEBI:60377"/>
        <dbReference type="EC" id="4.6.1.12"/>
    </reaction>
</comment>
<evidence type="ECO:0000256" key="7">
    <source>
        <dbReference type="HAMAP-Rule" id="MF_00107"/>
    </source>
</evidence>
<accession>A0A7C1M7Q5</accession>
<feature type="binding site" evidence="7">
    <location>
        <begin position="61"/>
        <end position="65"/>
    </location>
    <ligand>
        <name>4-CDP-2-C-methyl-D-erythritol 2-phosphate</name>
        <dbReference type="ChEBI" id="CHEBI:57919"/>
    </ligand>
</feature>
<proteinExistence type="inferred from homology"/>
<comment type="cofactor">
    <cofactor evidence="7">
        <name>a divalent metal cation</name>
        <dbReference type="ChEBI" id="CHEBI:60240"/>
    </cofactor>
    <text evidence="7">Binds 1 divalent metal cation per subunit.</text>
</comment>
<dbReference type="HAMAP" id="MF_00107">
    <property type="entry name" value="IspF"/>
    <property type="match status" value="1"/>
</dbReference>
<dbReference type="InterPro" id="IPR036571">
    <property type="entry name" value="MECDP_synthase_sf"/>
</dbReference>
<dbReference type="EMBL" id="DRFT01000087">
    <property type="protein sequence ID" value="HDZ49830.1"/>
    <property type="molecule type" value="Genomic_DNA"/>
</dbReference>
<feature type="binding site" evidence="7">
    <location>
        <position position="142"/>
    </location>
    <ligand>
        <name>4-CDP-2-C-methyl-D-erythritol 2-phosphate</name>
        <dbReference type="ChEBI" id="CHEBI:57919"/>
    </ligand>
</feature>
<dbReference type="PANTHER" id="PTHR43181">
    <property type="entry name" value="2-C-METHYL-D-ERYTHRITOL 2,4-CYCLODIPHOSPHATE SYNTHASE, CHLOROPLASTIC"/>
    <property type="match status" value="1"/>
</dbReference>
<feature type="domain" description="2-C-methyl-D-erythritol 2,4-cyclodiphosphate synthase" evidence="9">
    <location>
        <begin position="1"/>
        <end position="154"/>
    </location>
</feature>
<gene>
    <name evidence="7" type="primary">ispF</name>
    <name evidence="10" type="ORF">ENH69_01260</name>
</gene>
<feature type="binding site" evidence="7">
    <location>
        <begin position="34"/>
        <end position="35"/>
    </location>
    <ligand>
        <name>4-CDP-2-C-methyl-D-erythritol 2-phosphate</name>
        <dbReference type="ChEBI" id="CHEBI:57919"/>
    </ligand>
</feature>
<evidence type="ECO:0000259" key="9">
    <source>
        <dbReference type="Pfam" id="PF02542"/>
    </source>
</evidence>
<comment type="subunit">
    <text evidence="7">Homotrimer.</text>
</comment>
<evidence type="ECO:0000256" key="8">
    <source>
        <dbReference type="RuleBase" id="RU004395"/>
    </source>
</evidence>
<evidence type="ECO:0000256" key="4">
    <source>
        <dbReference type="ARBA" id="ARBA00022723"/>
    </source>
</evidence>
<dbReference type="CDD" id="cd00554">
    <property type="entry name" value="MECDP_synthase"/>
    <property type="match status" value="1"/>
</dbReference>
<comment type="pathway">
    <text evidence="2 7">Isoprenoid biosynthesis; isopentenyl diphosphate biosynthesis via DXP pathway; isopentenyl diphosphate from 1-deoxy-D-xylulose 5-phosphate: step 4/6.</text>
</comment>
<dbReference type="AlphaFoldDB" id="A0A7C1M7Q5"/>
<dbReference type="Gene3D" id="3.30.1330.50">
    <property type="entry name" value="2-C-methyl-D-erythritol 2,4-cyclodiphosphate synthase"/>
    <property type="match status" value="1"/>
</dbReference>
<evidence type="ECO:0000256" key="5">
    <source>
        <dbReference type="ARBA" id="ARBA00023229"/>
    </source>
</evidence>
<dbReference type="InterPro" id="IPR020555">
    <property type="entry name" value="MECDP_synthase_CS"/>
</dbReference>
<comment type="similarity">
    <text evidence="7 8">Belongs to the IspF family.</text>
</comment>
<comment type="caution">
    <text evidence="7">Lacks conserved residue(s) required for the propagation of feature annotation.</text>
</comment>
<name>A0A7C1M7Q5_UNCAE</name>
<dbReference type="UniPathway" id="UPA00056">
    <property type="reaction ID" value="UER00095"/>
</dbReference>
<feature type="binding site" evidence="7">
    <location>
        <position position="139"/>
    </location>
    <ligand>
        <name>4-CDP-2-C-methyl-D-erythritol 2-phosphate</name>
        <dbReference type="ChEBI" id="CHEBI:57919"/>
    </ligand>
</feature>
<dbReference type="InterPro" id="IPR003526">
    <property type="entry name" value="MECDP_synthase"/>
</dbReference>
<evidence type="ECO:0000256" key="6">
    <source>
        <dbReference type="ARBA" id="ARBA00023239"/>
    </source>
</evidence>
<evidence type="ECO:0000256" key="1">
    <source>
        <dbReference type="ARBA" id="ARBA00000200"/>
    </source>
</evidence>
<dbReference type="Proteomes" id="UP000885667">
    <property type="component" value="Unassembled WGS sequence"/>
</dbReference>
<dbReference type="SUPFAM" id="SSF69765">
    <property type="entry name" value="IpsF-like"/>
    <property type="match status" value="1"/>
</dbReference>
<dbReference type="GO" id="GO:0016114">
    <property type="term" value="P:terpenoid biosynthetic process"/>
    <property type="evidence" value="ECO:0007669"/>
    <property type="project" value="InterPro"/>
</dbReference>
<reference evidence="10" key="1">
    <citation type="journal article" date="2020" name="mSystems">
        <title>Genome- and Community-Level Interaction Insights into Carbon Utilization and Element Cycling Functions of Hydrothermarchaeota in Hydrothermal Sediment.</title>
        <authorList>
            <person name="Zhou Z."/>
            <person name="Liu Y."/>
            <person name="Xu W."/>
            <person name="Pan J."/>
            <person name="Luo Z.H."/>
            <person name="Li M."/>
        </authorList>
    </citation>
    <scope>NUCLEOTIDE SEQUENCE [LARGE SCALE GENOMIC DNA]</scope>
    <source>
        <strain evidence="10">HyVt-329</strain>
    </source>
</reference>
<dbReference type="Pfam" id="PF02542">
    <property type="entry name" value="YgbB"/>
    <property type="match status" value="1"/>
</dbReference>
<keyword evidence="4 7" id="KW-0479">Metal-binding</keyword>
<dbReference type="PROSITE" id="PS01350">
    <property type="entry name" value="ISPF"/>
    <property type="match status" value="1"/>
</dbReference>
<dbReference type="PANTHER" id="PTHR43181:SF1">
    <property type="entry name" value="2-C-METHYL-D-ERYTHRITOL 2,4-CYCLODIPHOSPHATE SYNTHASE, CHLOROPLASTIC"/>
    <property type="match status" value="1"/>
</dbReference>
<evidence type="ECO:0000256" key="3">
    <source>
        <dbReference type="ARBA" id="ARBA00012579"/>
    </source>
</evidence>
<feature type="binding site" evidence="7">
    <location>
        <begin position="132"/>
        <end position="135"/>
    </location>
    <ligand>
        <name>4-CDP-2-C-methyl-D-erythritol 2-phosphate</name>
        <dbReference type="ChEBI" id="CHEBI:57919"/>
    </ligand>
</feature>
<evidence type="ECO:0000313" key="10">
    <source>
        <dbReference type="EMBL" id="HDZ49830.1"/>
    </source>
</evidence>